<evidence type="ECO:0000256" key="1">
    <source>
        <dbReference type="ARBA" id="ARBA00005854"/>
    </source>
</evidence>
<name>A0ABP8V573_9GAMM</name>
<evidence type="ECO:0000313" key="5">
    <source>
        <dbReference type="EMBL" id="GAA4650564.1"/>
    </source>
</evidence>
<evidence type="ECO:0000256" key="2">
    <source>
        <dbReference type="ARBA" id="ARBA00023002"/>
    </source>
</evidence>
<comment type="similarity">
    <text evidence="1">Belongs to the D-isomer specific 2-hydroxyacid dehydrogenase family.</text>
</comment>
<reference evidence="6" key="1">
    <citation type="journal article" date="2019" name="Int. J. Syst. Evol. Microbiol.">
        <title>The Global Catalogue of Microorganisms (GCM) 10K type strain sequencing project: providing services to taxonomists for standard genome sequencing and annotation.</title>
        <authorList>
            <consortium name="The Broad Institute Genomics Platform"/>
            <consortium name="The Broad Institute Genome Sequencing Center for Infectious Disease"/>
            <person name="Wu L."/>
            <person name="Ma J."/>
        </authorList>
    </citation>
    <scope>NUCLEOTIDE SEQUENCE [LARGE SCALE GENOMIC DNA]</scope>
    <source>
        <strain evidence="6">JCM 17805</strain>
    </source>
</reference>
<dbReference type="Gene3D" id="3.40.50.720">
    <property type="entry name" value="NAD(P)-binding Rossmann-like Domain"/>
    <property type="match status" value="2"/>
</dbReference>
<protein>
    <recommendedName>
        <fullName evidence="4">D-isomer specific 2-hydroxyacid dehydrogenase NAD-binding domain-containing protein</fullName>
    </recommendedName>
</protein>
<keyword evidence="6" id="KW-1185">Reference proteome</keyword>
<dbReference type="InterPro" id="IPR006140">
    <property type="entry name" value="D-isomer_DH_NAD-bd"/>
</dbReference>
<accession>A0ABP8V573</accession>
<dbReference type="InterPro" id="IPR050418">
    <property type="entry name" value="D-iso_2-hydroxyacid_DH_PdxB"/>
</dbReference>
<dbReference type="SUPFAM" id="SSF52283">
    <property type="entry name" value="Formate/glycerate dehydrogenase catalytic domain-like"/>
    <property type="match status" value="1"/>
</dbReference>
<dbReference type="Proteomes" id="UP001500604">
    <property type="component" value="Unassembled WGS sequence"/>
</dbReference>
<sequence>MKGVILDWATLGPGVDISPLTDIDLEWSVYDMTASEEVTERIQDAAVVLSNKVVINRAHMEAFPALRYIGVMATGMNNVDLEAASQRGIKVTNVTGYGTASVAQHAFALILSLATSQPRYAQASRDGTWSASPMFCLLDYPIMELQGRKLLIVGYGELGQAVARLAEAFGMDVMMAAIPGSSTRAKERIALDEGLAQADVVSLHCPLTEKTRHLIDSSRLSLMQSHALFLKSRLTLGM</sequence>
<feature type="domain" description="D-isomer specific 2-hydroxyacid dehydrogenase NAD-binding" evidence="4">
    <location>
        <begin position="107"/>
        <end position="230"/>
    </location>
</feature>
<evidence type="ECO:0000256" key="3">
    <source>
        <dbReference type="ARBA" id="ARBA00023027"/>
    </source>
</evidence>
<keyword evidence="2" id="KW-0560">Oxidoreductase</keyword>
<organism evidence="5 6">
    <name type="scientific">Kistimonas scapharcae</name>
    <dbReference type="NCBI Taxonomy" id="1036133"/>
    <lineage>
        <taxon>Bacteria</taxon>
        <taxon>Pseudomonadati</taxon>
        <taxon>Pseudomonadota</taxon>
        <taxon>Gammaproteobacteria</taxon>
        <taxon>Oceanospirillales</taxon>
        <taxon>Endozoicomonadaceae</taxon>
        <taxon>Kistimonas</taxon>
    </lineage>
</organism>
<dbReference type="InterPro" id="IPR036291">
    <property type="entry name" value="NAD(P)-bd_dom_sf"/>
</dbReference>
<dbReference type="PANTHER" id="PTHR43761">
    <property type="entry name" value="D-ISOMER SPECIFIC 2-HYDROXYACID DEHYDROGENASE FAMILY PROTEIN (AFU_ORTHOLOGUE AFUA_1G13630)"/>
    <property type="match status" value="1"/>
</dbReference>
<dbReference type="SUPFAM" id="SSF51735">
    <property type="entry name" value="NAD(P)-binding Rossmann-fold domains"/>
    <property type="match status" value="1"/>
</dbReference>
<dbReference type="EMBL" id="BAABFL010000406">
    <property type="protein sequence ID" value="GAA4650564.1"/>
    <property type="molecule type" value="Genomic_DNA"/>
</dbReference>
<evidence type="ECO:0000313" key="6">
    <source>
        <dbReference type="Proteomes" id="UP001500604"/>
    </source>
</evidence>
<gene>
    <name evidence="5" type="ORF">GCM10023116_28470</name>
</gene>
<comment type="caution">
    <text evidence="5">The sequence shown here is derived from an EMBL/GenBank/DDBJ whole genome shotgun (WGS) entry which is preliminary data.</text>
</comment>
<proteinExistence type="inferred from homology"/>
<evidence type="ECO:0000259" key="4">
    <source>
        <dbReference type="Pfam" id="PF02826"/>
    </source>
</evidence>
<dbReference type="Pfam" id="PF02826">
    <property type="entry name" value="2-Hacid_dh_C"/>
    <property type="match status" value="1"/>
</dbReference>
<dbReference type="RefSeq" id="WP_345196762.1">
    <property type="nucleotide sequence ID" value="NZ_BAABFL010000406.1"/>
</dbReference>
<dbReference type="PANTHER" id="PTHR43761:SF1">
    <property type="entry name" value="D-ISOMER SPECIFIC 2-HYDROXYACID DEHYDROGENASE CATALYTIC DOMAIN-CONTAINING PROTEIN-RELATED"/>
    <property type="match status" value="1"/>
</dbReference>
<keyword evidence="3" id="KW-0520">NAD</keyword>